<evidence type="ECO:0000313" key="1">
    <source>
        <dbReference type="EMBL" id="CAB5217926.1"/>
    </source>
</evidence>
<evidence type="ECO:0008006" key="2">
    <source>
        <dbReference type="Google" id="ProtNLM"/>
    </source>
</evidence>
<sequence>MKDCGYAIRKAYFDKITAANYELSVYDTIAPDGSEPPFVIISGQAQAEDSDKTSYNFNVSIQFDIVYRTYKSGEVGQKSVDNWANLLLEIIGVAPADYPDASPDFRIVTRKVVSNQPVFDYLDETYIFRRVITIQHFVQQL</sequence>
<organism evidence="1">
    <name type="scientific">uncultured Caudovirales phage</name>
    <dbReference type="NCBI Taxonomy" id="2100421"/>
    <lineage>
        <taxon>Viruses</taxon>
        <taxon>Duplodnaviria</taxon>
        <taxon>Heunggongvirae</taxon>
        <taxon>Uroviricota</taxon>
        <taxon>Caudoviricetes</taxon>
        <taxon>Peduoviridae</taxon>
        <taxon>Maltschvirus</taxon>
        <taxon>Maltschvirus maltsch</taxon>
    </lineage>
</organism>
<dbReference type="EMBL" id="LR798255">
    <property type="protein sequence ID" value="CAB5217926.1"/>
    <property type="molecule type" value="Genomic_DNA"/>
</dbReference>
<proteinExistence type="predicted"/>
<gene>
    <name evidence="1" type="ORF">UFOVP203_31</name>
</gene>
<dbReference type="InterPro" id="IPR053745">
    <property type="entry name" value="Viral_Tail_Comp_sf"/>
</dbReference>
<protein>
    <recommendedName>
        <fullName evidence="2">Tail completion protein</fullName>
    </recommendedName>
</protein>
<name>A0A6J7WJM8_9CAUD</name>
<reference evidence="1" key="1">
    <citation type="submission" date="2020-05" db="EMBL/GenBank/DDBJ databases">
        <authorList>
            <person name="Chiriac C."/>
            <person name="Salcher M."/>
            <person name="Ghai R."/>
            <person name="Kavagutti S V."/>
        </authorList>
    </citation>
    <scope>NUCLEOTIDE SEQUENCE</scope>
</reference>
<accession>A0A6J7WJM8</accession>
<dbReference type="Gene3D" id="3.30.2000.30">
    <property type="match status" value="1"/>
</dbReference>